<name>A8ME29_CALMQ</name>
<feature type="transmembrane region" description="Helical" evidence="6">
    <location>
        <begin position="59"/>
        <end position="79"/>
    </location>
</feature>
<dbReference type="GO" id="GO:0015086">
    <property type="term" value="F:cadmium ion transmembrane transporter activity"/>
    <property type="evidence" value="ECO:0007669"/>
    <property type="project" value="TreeGrafter"/>
</dbReference>
<feature type="transmembrane region" description="Helical" evidence="6">
    <location>
        <begin position="244"/>
        <end position="267"/>
    </location>
</feature>
<dbReference type="GeneID" id="5709277"/>
<dbReference type="Pfam" id="PF01566">
    <property type="entry name" value="Nramp"/>
    <property type="match status" value="1"/>
</dbReference>
<feature type="transmembrane region" description="Helical" evidence="6">
    <location>
        <begin position="291"/>
        <end position="317"/>
    </location>
</feature>
<keyword evidence="4 6" id="KW-1133">Transmembrane helix</keyword>
<evidence type="ECO:0000256" key="2">
    <source>
        <dbReference type="ARBA" id="ARBA00022448"/>
    </source>
</evidence>
<dbReference type="STRING" id="397948.Cmaq_1208"/>
<dbReference type="EMBL" id="CP000852">
    <property type="protein sequence ID" value="ABW02035.1"/>
    <property type="molecule type" value="Genomic_DNA"/>
</dbReference>
<dbReference type="AlphaFoldDB" id="A8ME29"/>
<dbReference type="InterPro" id="IPR001046">
    <property type="entry name" value="NRAMP_fam"/>
</dbReference>
<feature type="transmembrane region" description="Helical" evidence="6">
    <location>
        <begin position="100"/>
        <end position="118"/>
    </location>
</feature>
<dbReference type="eggNOG" id="arCOG04531">
    <property type="taxonomic scope" value="Archaea"/>
</dbReference>
<gene>
    <name evidence="7" type="ordered locus">Cmaq_1208</name>
</gene>
<evidence type="ECO:0000313" key="7">
    <source>
        <dbReference type="EMBL" id="ABW02035.1"/>
    </source>
</evidence>
<evidence type="ECO:0000256" key="4">
    <source>
        <dbReference type="ARBA" id="ARBA00022989"/>
    </source>
</evidence>
<evidence type="ECO:0000256" key="6">
    <source>
        <dbReference type="SAM" id="Phobius"/>
    </source>
</evidence>
<dbReference type="KEGG" id="cma:Cmaq_1208"/>
<dbReference type="GO" id="GO:0005384">
    <property type="term" value="F:manganese ion transmembrane transporter activity"/>
    <property type="evidence" value="ECO:0007669"/>
    <property type="project" value="TreeGrafter"/>
</dbReference>
<organism evidence="7 8">
    <name type="scientific">Caldivirga maquilingensis (strain ATCC 700844 / DSM 13496 / JCM 10307 / IC-167)</name>
    <dbReference type="NCBI Taxonomy" id="397948"/>
    <lineage>
        <taxon>Archaea</taxon>
        <taxon>Thermoproteota</taxon>
        <taxon>Thermoprotei</taxon>
        <taxon>Thermoproteales</taxon>
        <taxon>Thermoproteaceae</taxon>
        <taxon>Caldivirga</taxon>
    </lineage>
</organism>
<evidence type="ECO:0000256" key="3">
    <source>
        <dbReference type="ARBA" id="ARBA00022692"/>
    </source>
</evidence>
<evidence type="ECO:0000256" key="5">
    <source>
        <dbReference type="ARBA" id="ARBA00023136"/>
    </source>
</evidence>
<sequence length="424" mass="45613">MPSGTELVLAASNKLAKKLRGAGGLIRSILGPGWLVMLADVDAPSLLTAMQSGYYLSYLMIPWLILLTIPLYFIQELTIRLALGSGRGIGEIIKDKYGKGVALSSLLLMMLIDGAAYLGEYASVAAVGLALGIPVVASILLILTLHTIIILFNGSYRRIENILLLLSTLILVYLAAFIVIGLNPTTLYESTGLMLNPISYTDTSYVSLLAANIGAAVMPWMLYYQSSAIVDKGLKPSHYTHERFETAVGAVVSESLMVAGVLIGYGLRVKGGSVDGFLSALKSIRVVMGNYWFYTASIGLIAAATLAVFVISMGFAYGLGEYLGRPSGFRHRLRDAKVFYLFYLIEVIPAALLVLLSSNLASTIIDIMIFNSIALSVPLILLIRLTSDRGLVGSYAIGRFRALALYVITVIILVLGIYAAVLTF</sequence>
<feature type="transmembrane region" description="Helical" evidence="6">
    <location>
        <begin position="163"/>
        <end position="183"/>
    </location>
</feature>
<feature type="transmembrane region" description="Helical" evidence="6">
    <location>
        <begin position="403"/>
        <end position="421"/>
    </location>
</feature>
<dbReference type="HOGENOM" id="CLU_020088_6_1_2"/>
<dbReference type="PANTHER" id="PTHR11706">
    <property type="entry name" value="SOLUTE CARRIER PROTEIN FAMILY 11 MEMBER"/>
    <property type="match status" value="1"/>
</dbReference>
<keyword evidence="5 6" id="KW-0472">Membrane</keyword>
<proteinExistence type="predicted"/>
<dbReference type="GO" id="GO:0005886">
    <property type="term" value="C:plasma membrane"/>
    <property type="evidence" value="ECO:0007669"/>
    <property type="project" value="TreeGrafter"/>
</dbReference>
<feature type="transmembrane region" description="Helical" evidence="6">
    <location>
        <begin position="124"/>
        <end position="151"/>
    </location>
</feature>
<keyword evidence="8" id="KW-1185">Reference proteome</keyword>
<evidence type="ECO:0000313" key="8">
    <source>
        <dbReference type="Proteomes" id="UP000001137"/>
    </source>
</evidence>
<feature type="transmembrane region" description="Helical" evidence="6">
    <location>
        <begin position="338"/>
        <end position="358"/>
    </location>
</feature>
<dbReference type="GO" id="GO:0034755">
    <property type="term" value="P:iron ion transmembrane transport"/>
    <property type="evidence" value="ECO:0007669"/>
    <property type="project" value="TreeGrafter"/>
</dbReference>
<dbReference type="PANTHER" id="PTHR11706:SF33">
    <property type="entry name" value="NATURAL RESISTANCE-ASSOCIATED MACROPHAGE PROTEIN 2"/>
    <property type="match status" value="1"/>
</dbReference>
<feature type="transmembrane region" description="Helical" evidence="6">
    <location>
        <begin position="364"/>
        <end position="383"/>
    </location>
</feature>
<feature type="transmembrane region" description="Helical" evidence="6">
    <location>
        <begin position="21"/>
        <end position="39"/>
    </location>
</feature>
<feature type="transmembrane region" description="Helical" evidence="6">
    <location>
        <begin position="203"/>
        <end position="223"/>
    </location>
</feature>
<reference evidence="7 8" key="1">
    <citation type="submission" date="2007-10" db="EMBL/GenBank/DDBJ databases">
        <title>Complete sequence of Caldivirga maquilingensis IC-167.</title>
        <authorList>
            <consortium name="US DOE Joint Genome Institute"/>
            <person name="Copeland A."/>
            <person name="Lucas S."/>
            <person name="Lapidus A."/>
            <person name="Barry K."/>
            <person name="Glavina del Rio T."/>
            <person name="Dalin E."/>
            <person name="Tice H."/>
            <person name="Pitluck S."/>
            <person name="Saunders E."/>
            <person name="Brettin T."/>
            <person name="Bruce D."/>
            <person name="Detter J.C."/>
            <person name="Han C."/>
            <person name="Schmutz J."/>
            <person name="Larimer F."/>
            <person name="Land M."/>
            <person name="Hauser L."/>
            <person name="Kyrpides N."/>
            <person name="Ivanova N."/>
            <person name="Biddle J.F."/>
            <person name="Zhang Z."/>
            <person name="Fitz-Gibbon S.T."/>
            <person name="Lowe T.M."/>
            <person name="Saltikov C."/>
            <person name="House C.H."/>
            <person name="Richardson P."/>
        </authorList>
    </citation>
    <scope>NUCLEOTIDE SEQUENCE [LARGE SCALE GENOMIC DNA]</scope>
    <source>
        <strain evidence="8">ATCC 700844 / DSM 13496 / JCM 10307 / IC-167</strain>
    </source>
</reference>
<keyword evidence="2" id="KW-0813">Transport</keyword>
<accession>A8ME29</accession>
<protein>
    <submittedName>
        <fullName evidence="7">Manganese transporter, putative</fullName>
    </submittedName>
</protein>
<comment type="subcellular location">
    <subcellularLocation>
        <location evidence="1">Membrane</location>
        <topology evidence="1">Multi-pass membrane protein</topology>
    </subcellularLocation>
</comment>
<dbReference type="RefSeq" id="WP_012186254.1">
    <property type="nucleotide sequence ID" value="NC_009954.1"/>
</dbReference>
<keyword evidence="3 6" id="KW-0812">Transmembrane</keyword>
<dbReference type="Proteomes" id="UP000001137">
    <property type="component" value="Chromosome"/>
</dbReference>
<evidence type="ECO:0000256" key="1">
    <source>
        <dbReference type="ARBA" id="ARBA00004141"/>
    </source>
</evidence>